<dbReference type="RefSeq" id="XP_028864872.1">
    <property type="nucleotide sequence ID" value="XM_029009039.1"/>
</dbReference>
<feature type="compositionally biased region" description="Low complexity" evidence="2">
    <location>
        <begin position="171"/>
        <end position="198"/>
    </location>
</feature>
<feature type="compositionally biased region" description="Polar residues" evidence="2">
    <location>
        <begin position="123"/>
        <end position="170"/>
    </location>
</feature>
<dbReference type="GeneID" id="39872399"/>
<dbReference type="EMBL" id="BDSA01000001">
    <property type="protein sequence ID" value="GBE58629.1"/>
    <property type="molecule type" value="Genomic_DNA"/>
</dbReference>
<organism evidence="4 5">
    <name type="scientific">Babesia ovata</name>
    <dbReference type="NCBI Taxonomy" id="189622"/>
    <lineage>
        <taxon>Eukaryota</taxon>
        <taxon>Sar</taxon>
        <taxon>Alveolata</taxon>
        <taxon>Apicomplexa</taxon>
        <taxon>Aconoidasida</taxon>
        <taxon>Piroplasmida</taxon>
        <taxon>Babesiidae</taxon>
        <taxon>Babesia</taxon>
    </lineage>
</organism>
<dbReference type="OrthoDB" id="9930906at2759"/>
<keyword evidence="1" id="KW-0175">Coiled coil</keyword>
<feature type="region of interest" description="Disordered" evidence="2">
    <location>
        <begin position="394"/>
        <end position="414"/>
    </location>
</feature>
<feature type="region of interest" description="Disordered" evidence="2">
    <location>
        <begin position="26"/>
        <end position="58"/>
    </location>
</feature>
<keyword evidence="3" id="KW-1133">Transmembrane helix</keyword>
<feature type="region of interest" description="Disordered" evidence="2">
    <location>
        <begin position="85"/>
        <end position="337"/>
    </location>
</feature>
<name>A0A2H6K6M3_9APIC</name>
<sequence length="2394" mass="268431">MGDTIQIRLHPRFPLVALFALPAAHRRRPPRRPEDTLPPALTSIAPHRRAVPPRRRTRWENSQRQVLLTIIVPSRVICVSLTHPPTQPLNHSTTHSTTHSLTHSPTHSPPHSPTHSLNHSLTNSPNHSLTHSPNHSLTHPLTHPLNHSTTQPLNHSTTHPLNHSTTHPLNHSTTHPLTHILTHSPTHSTTHSPNHPLTNSPTHSTTQPLNHSPTHSTTHSPNHPLTNSPTQPLTQPLNHSPTHPLNHSLNHSTTHPPTQPLTHPTTHSPTHPLNHPPTQPLTHSTTYSSNHSPTHSLNHSLNHSTTHSPTSFTGRFAPSPSPLHHLLRRHGNGEKGDGLDKLAEALKKLVGDAIEKAETSLSTRHSQLSCSKASGYRHCKYLDAKIAEAKKALNSEKLSETEKSKKESELSMLQSKKEKHYNEVHYLSDDARDNALKDIKERQNKLTELSKNLEIFTTPDDQCENLLSNLTDGLEKFLGYNKDFKGYDGSGIVYSDLDRLCDGVMAFLGGVLSGVKVKEWLDGYGKNIAELTTNVKDELTSLKHDVGGKYNSQIVADRNLEEQSKQWKNTVSDIYSKVYNIQNDRVDKLDSVLKGKLNAEIKVVKEAVQMLYDSAANAFFLGQVKQVDDELARQKENLETAVKKGTKKVQDTLDDEVNRILRNITNLYSKKDVQFTFIREAVQAATQHAREYYVKFNGEYKGKILQMFEDVKYGLRDVDKSSGAASGGKSKLRNDVNMIKTALEQIGSTLGKHVADLQRKIEEAELFRKLVLGKANDVHGALKAYTNTNTKTVIRENIELILEAKREIETVDKTLKGEAEKLSSWTTEASKVVKAANRKVDEIVTALKYEDNDDNFKSELDDIKNKADQLNSAYTKTQEHLVSVVEKVKGRDGDTGPLANLKVPNEISKFKLSSGDGWDLNSKIQGVTEQITTNVEGQVQQLLKNIKKYVDSIKGTSQVPAQQKGLTHIVSGVQTLAGLFKGKGFENKVGGWVMNILKEHPMKGLIERYVRHNESHIKEDKDKTLQRDKDGSQYYKGLNEKIAEKITNQLRPGIIHDAGEEVEQKLQELGQKTSSLQILLLSRRASRSLSRNLLLVVARQVAAEIQVFLDAYKIGNVDGALATASKLDSELGDAIRNYSGTALGGNISTQVKAIAEKVNDVNINTPLKELLKATAEKAIQKLHEALKNPVINELGGVTNDVPDVKDGDVRRLNGDISHAVGTIQGKLTAISKMVKDSSKQATIKGVVEDLDEMIKEGDGEYTLRSVSQKANVKRLTKIYDQLNDLQNNKLKDQPKAITKAVEAIQSEIRRLQGLLKGGNSDVNDDVILNLQKLEKTIGKTENGKPIAGSIQELHSKISELHTTEFTEQLSSTSSNSITSTIQNAIKGVVNVVTGLETMPEDVETKKAEVDELMGKLRHQLYTLQGNLNVINEKIDEADRALMDAINTVDTVVREEYVQIKQSVDQLRSQLLSAIKYALDKITIDVRILFTEQKRADLTALQKLVEKQSKKVNKIITDDLANGIKCLLWNMNTHHTQLPQIPIQIELNKAAEYLQWYLDPIVKYVDCQHRPNQKTDRGASKKPKSPDDDPQVSSVYEFYAIISSFLRLLLGSNNFNHKAIEKIYEADVAIRRFTPSKFSSTSSNTLLDIVKSGFRAFVEQLKKVYVSSYSGVTDTFNWNGDKNSEKCAKVCLTVLETLFYDFNSLSKLFPSKGPDNINSSNNIGGYFSDRGYRVATKAGVQDGELDNSTKTNGTQINKLRESQIKGLKSGSKKLHEFINEICRDLVSYYRVCQYYIPSKPRAPSTVNEMLHWLAGLYYTPMYDKLASKFARYFNVPQENGTTVIKPIEAAVPARRSGRMLRDLTIKEMSNLFNNITIRPYHILVTIQGHGHADGRYACDFLTNPDDLFYPSDTDQCLDMLVDKCLRLHEQIFFLFKLCYNGPDSSGWRDCWYGQGVGGSAWNCNTMQCPNQNGNQKQNQMCNQKCDQSVKCGLKSPLQSFLEDGLPGFLPHKFTKPGCKLECTVSNHKGLPCKTPMGFKDLCQIASRTGTGQSIKDVLDPFCGSRECSLSLICSYFVYLLRRPPQTLGDMFAFYYNILDHWCDEGGQAKHRREAFDDAIKRANFWDPSTELEITKIFSSKVHSRNKNSHLEGELFTLLSCDPKDAPSLPCGQYLQSMSDDTRLLYSKEYADNYLSWIVYITETFYDLLKKLYDDCCKKCNTQGTRCHAMSCVEGCKVNSYYKTQQHTSQPQQHNHQNECHSIVKCTNMHPTLYTYGFTFGSPYNLSGDNGLDNKRSCQDFCQALEKVCHGRSVLADLVINKIPAFLWEIRYKFVYTLVSLWSLSLLYLLHIAVVRLDVLRIRSHLKSLSSHRIAAQSLLAAARVKALGNIKYFSL</sequence>
<evidence type="ECO:0000313" key="5">
    <source>
        <dbReference type="Proteomes" id="UP000236319"/>
    </source>
</evidence>
<accession>A0A2H6K6M3</accession>
<gene>
    <name evidence="4" type="ORF">BOVATA_001220</name>
</gene>
<keyword evidence="3" id="KW-0472">Membrane</keyword>
<feature type="region of interest" description="Disordered" evidence="2">
    <location>
        <begin position="1570"/>
        <end position="1590"/>
    </location>
</feature>
<feature type="compositionally biased region" description="Low complexity" evidence="2">
    <location>
        <begin position="88"/>
        <end position="106"/>
    </location>
</feature>
<feature type="compositionally biased region" description="Basic and acidic residues" evidence="2">
    <location>
        <begin position="394"/>
        <end position="409"/>
    </location>
</feature>
<feature type="compositionally biased region" description="Polar residues" evidence="2">
    <location>
        <begin position="199"/>
        <end position="250"/>
    </location>
</feature>
<dbReference type="Proteomes" id="UP000236319">
    <property type="component" value="Unassembled WGS sequence"/>
</dbReference>
<keyword evidence="5" id="KW-1185">Reference proteome</keyword>
<comment type="caution">
    <text evidence="4">The sequence shown here is derived from an EMBL/GenBank/DDBJ whole genome shotgun (WGS) entry which is preliminary data.</text>
</comment>
<dbReference type="VEuPathDB" id="PiroplasmaDB:BOVATA_001220"/>
<evidence type="ECO:0000256" key="3">
    <source>
        <dbReference type="SAM" id="Phobius"/>
    </source>
</evidence>
<feature type="compositionally biased region" description="Low complexity" evidence="2">
    <location>
        <begin position="113"/>
        <end position="122"/>
    </location>
</feature>
<feature type="compositionally biased region" description="Low complexity" evidence="2">
    <location>
        <begin position="251"/>
        <end position="273"/>
    </location>
</feature>
<feature type="transmembrane region" description="Helical" evidence="3">
    <location>
        <begin position="2332"/>
        <end position="2355"/>
    </location>
</feature>
<reference evidence="4 5" key="1">
    <citation type="journal article" date="2017" name="BMC Genomics">
        <title>Whole-genome assembly of Babesia ovata and comparative genomics between closely related pathogens.</title>
        <authorList>
            <person name="Yamagishi J."/>
            <person name="Asada M."/>
            <person name="Hakimi H."/>
            <person name="Tanaka T.Q."/>
            <person name="Sugimoto C."/>
            <person name="Kawazu S."/>
        </authorList>
    </citation>
    <scope>NUCLEOTIDE SEQUENCE [LARGE SCALE GENOMIC DNA]</scope>
    <source>
        <strain evidence="4 5">Miyake</strain>
    </source>
</reference>
<keyword evidence="3" id="KW-0812">Transmembrane</keyword>
<proteinExistence type="predicted"/>
<feature type="compositionally biased region" description="Basic residues" evidence="2">
    <location>
        <begin position="46"/>
        <end position="57"/>
    </location>
</feature>
<evidence type="ECO:0000256" key="1">
    <source>
        <dbReference type="SAM" id="Coils"/>
    </source>
</evidence>
<feature type="coiled-coil region" evidence="1">
    <location>
        <begin position="853"/>
        <end position="880"/>
    </location>
</feature>
<feature type="compositionally biased region" description="Basic and acidic residues" evidence="2">
    <location>
        <begin position="1570"/>
        <end position="1586"/>
    </location>
</feature>
<feature type="compositionally biased region" description="Polar residues" evidence="2">
    <location>
        <begin position="280"/>
        <end position="313"/>
    </location>
</feature>
<evidence type="ECO:0000313" key="4">
    <source>
        <dbReference type="EMBL" id="GBE58629.1"/>
    </source>
</evidence>
<evidence type="ECO:0000256" key="2">
    <source>
        <dbReference type="SAM" id="MobiDB-lite"/>
    </source>
</evidence>
<protein>
    <submittedName>
        <fullName evidence="4">Spectrin repeat superfamily Extracellular matrix-binding protein, putative</fullName>
    </submittedName>
</protein>